<dbReference type="PANTHER" id="PTHR45339">
    <property type="entry name" value="HYBRID SIGNAL TRANSDUCTION HISTIDINE KINASE J"/>
    <property type="match status" value="1"/>
</dbReference>
<feature type="transmembrane region" description="Helical" evidence="10">
    <location>
        <begin position="142"/>
        <end position="161"/>
    </location>
</feature>
<keyword evidence="9" id="KW-0175">Coiled coil</keyword>
<dbReference type="SUPFAM" id="SSF55874">
    <property type="entry name" value="ATPase domain of HSP90 chaperone/DNA topoisomerase II/histidine kinase"/>
    <property type="match status" value="1"/>
</dbReference>
<evidence type="ECO:0000256" key="5">
    <source>
        <dbReference type="ARBA" id="ARBA00022741"/>
    </source>
</evidence>
<feature type="domain" description="Response regulatory" evidence="12">
    <location>
        <begin position="466"/>
        <end position="587"/>
    </location>
</feature>
<accession>A0A3B0RUD0</accession>
<dbReference type="EMBL" id="UOEH01000222">
    <property type="protein sequence ID" value="VAV97384.1"/>
    <property type="molecule type" value="Genomic_DNA"/>
</dbReference>
<keyword evidence="5" id="KW-0547">Nucleotide-binding</keyword>
<keyword evidence="7" id="KW-0067">ATP-binding</keyword>
<dbReference type="AlphaFoldDB" id="A0A3B0RUD0"/>
<dbReference type="SMART" id="SM00448">
    <property type="entry name" value="REC"/>
    <property type="match status" value="2"/>
</dbReference>
<dbReference type="FunFam" id="3.30.565.10:FF:000010">
    <property type="entry name" value="Sensor histidine kinase RcsC"/>
    <property type="match status" value="1"/>
</dbReference>
<dbReference type="Gene3D" id="3.40.50.2300">
    <property type="match status" value="2"/>
</dbReference>
<dbReference type="CDD" id="cd00082">
    <property type="entry name" value="HisKA"/>
    <property type="match status" value="1"/>
</dbReference>
<evidence type="ECO:0000259" key="12">
    <source>
        <dbReference type="PROSITE" id="PS50110"/>
    </source>
</evidence>
<evidence type="ECO:0000256" key="10">
    <source>
        <dbReference type="SAM" id="Phobius"/>
    </source>
</evidence>
<dbReference type="PANTHER" id="PTHR45339:SF1">
    <property type="entry name" value="HYBRID SIGNAL TRANSDUCTION HISTIDINE KINASE J"/>
    <property type="match status" value="1"/>
</dbReference>
<evidence type="ECO:0000256" key="6">
    <source>
        <dbReference type="ARBA" id="ARBA00022777"/>
    </source>
</evidence>
<proteinExistence type="predicted"/>
<keyword evidence="3" id="KW-0597">Phosphoprotein</keyword>
<dbReference type="SMART" id="SM00387">
    <property type="entry name" value="HATPase_c"/>
    <property type="match status" value="1"/>
</dbReference>
<evidence type="ECO:0000256" key="9">
    <source>
        <dbReference type="SAM" id="Coils"/>
    </source>
</evidence>
<dbReference type="Pfam" id="PF02518">
    <property type="entry name" value="HATPase_c"/>
    <property type="match status" value="1"/>
</dbReference>
<dbReference type="InterPro" id="IPR011006">
    <property type="entry name" value="CheY-like_superfamily"/>
</dbReference>
<dbReference type="Gene3D" id="3.30.565.10">
    <property type="entry name" value="Histidine kinase-like ATPase, C-terminal domain"/>
    <property type="match status" value="1"/>
</dbReference>
<dbReference type="PROSITE" id="PS50110">
    <property type="entry name" value="RESPONSE_REGULATORY"/>
    <property type="match status" value="2"/>
</dbReference>
<gene>
    <name evidence="13" type="ORF">MNBD_ALPHA05-612</name>
</gene>
<evidence type="ECO:0000256" key="1">
    <source>
        <dbReference type="ARBA" id="ARBA00000085"/>
    </source>
</evidence>
<dbReference type="FunFam" id="1.10.287.130:FF:000002">
    <property type="entry name" value="Two-component osmosensing histidine kinase"/>
    <property type="match status" value="1"/>
</dbReference>
<evidence type="ECO:0000256" key="2">
    <source>
        <dbReference type="ARBA" id="ARBA00012438"/>
    </source>
</evidence>
<keyword evidence="10" id="KW-0472">Membrane</keyword>
<feature type="domain" description="Response regulatory" evidence="12">
    <location>
        <begin position="621"/>
        <end position="742"/>
    </location>
</feature>
<dbReference type="PROSITE" id="PS50109">
    <property type="entry name" value="HIS_KIN"/>
    <property type="match status" value="1"/>
</dbReference>
<dbReference type="SUPFAM" id="SSF47384">
    <property type="entry name" value="Homodimeric domain of signal transducing histidine kinase"/>
    <property type="match status" value="1"/>
</dbReference>
<evidence type="ECO:0000256" key="3">
    <source>
        <dbReference type="ARBA" id="ARBA00022553"/>
    </source>
</evidence>
<dbReference type="CDD" id="cd16922">
    <property type="entry name" value="HATPase_EvgS-ArcB-TorS-like"/>
    <property type="match status" value="1"/>
</dbReference>
<dbReference type="SUPFAM" id="SSF52172">
    <property type="entry name" value="CheY-like"/>
    <property type="match status" value="2"/>
</dbReference>
<dbReference type="InterPro" id="IPR001789">
    <property type="entry name" value="Sig_transdc_resp-reg_receiver"/>
</dbReference>
<keyword evidence="6 13" id="KW-0418">Kinase</keyword>
<dbReference type="InterPro" id="IPR036097">
    <property type="entry name" value="HisK_dim/P_sf"/>
</dbReference>
<keyword evidence="10" id="KW-0812">Transmembrane</keyword>
<feature type="coiled-coil region" evidence="9">
    <location>
        <begin position="194"/>
        <end position="221"/>
    </location>
</feature>
<evidence type="ECO:0000313" key="13">
    <source>
        <dbReference type="EMBL" id="VAV97384.1"/>
    </source>
</evidence>
<feature type="transmembrane region" description="Helical" evidence="10">
    <location>
        <begin position="90"/>
        <end position="109"/>
    </location>
</feature>
<dbReference type="InterPro" id="IPR036890">
    <property type="entry name" value="HATPase_C_sf"/>
</dbReference>
<dbReference type="SMART" id="SM00388">
    <property type="entry name" value="HisKA"/>
    <property type="match status" value="1"/>
</dbReference>
<reference evidence="13" key="1">
    <citation type="submission" date="2018-06" db="EMBL/GenBank/DDBJ databases">
        <authorList>
            <person name="Zhirakovskaya E."/>
        </authorList>
    </citation>
    <scope>NUCLEOTIDE SEQUENCE</scope>
</reference>
<sequence>MNEIAGNKDRGGAYQEDDGIAASLKIILTTQTSRYLHISSWALMLLTIVDFKTVVIWYVLTMSAGLARSHIEKRMRDGQSQTADPNHRKYAFVAMGSCAFWAASPVIAVLSGHPFGLAAAMFLIVNGIMLAISQFRSTPTNALIVTAPYMVAYSICVAIFFGTAMFVPMLAAAPLLVASMYYVLMFGYMSQRQLNRADRERSALIEELESARVAAEKASEAKSMFLANMSHEIRTPMNGVLGMAELLAATKLDNRQQVFADTIHKSGAALLTIINDILDFSKIEAGKLEIETASFDLRASVEDVAALVATRAQEKQIELIVRCQPDLPVNLLGDGGRLRQVITNLVGNAVKFTEQGYVLINVSGDYTEEQASIRIEVTDTGIGIDAAVAGQIFNPFQQADSSTTRKFGGTGLGLSISKRLIEAMGGKIGVTSKIGEGSTFWVELTLPTRDDEEIVWQATFEPDSQRVLVVDDIDVNRQIVTEQLAAWGFSSDAASSGEEALIMMRTAAVKNEPYAIAILDFFMPEMDGEELVQRIKDDAAINNVALIVLTSVDHKGDARRFRELGVDGYLVKPARAAMIFETIAGILQTSDVEISFEEDDDDNSAEPGEANERANDADKINILLAEDNEVNQLVVKHMLDANLYDLVIADNGLEALRLYEADPSGFDLILMDVSMPEMDGHEATRAIRALENGAQRAPTPIVCLTAHVMAADVERSRDAGMDDYLSKPISKEKLDQVIERWTGKTKDVALQARG</sequence>
<dbReference type="InterPro" id="IPR003661">
    <property type="entry name" value="HisK_dim/P_dom"/>
</dbReference>
<evidence type="ECO:0000259" key="11">
    <source>
        <dbReference type="PROSITE" id="PS50109"/>
    </source>
</evidence>
<evidence type="ECO:0000256" key="4">
    <source>
        <dbReference type="ARBA" id="ARBA00022679"/>
    </source>
</evidence>
<feature type="transmembrane region" description="Helical" evidence="10">
    <location>
        <begin position="115"/>
        <end position="135"/>
    </location>
</feature>
<protein>
    <recommendedName>
        <fullName evidence="2">histidine kinase</fullName>
        <ecNumber evidence="2">2.7.13.3</ecNumber>
    </recommendedName>
</protein>
<keyword evidence="4" id="KW-0808">Transferase</keyword>
<evidence type="ECO:0000256" key="8">
    <source>
        <dbReference type="ARBA" id="ARBA00023012"/>
    </source>
</evidence>
<evidence type="ECO:0000256" key="7">
    <source>
        <dbReference type="ARBA" id="ARBA00022840"/>
    </source>
</evidence>
<comment type="catalytic activity">
    <reaction evidence="1">
        <text>ATP + protein L-histidine = ADP + protein N-phospho-L-histidine.</text>
        <dbReference type="EC" id="2.7.13.3"/>
    </reaction>
</comment>
<dbReference type="InterPro" id="IPR005467">
    <property type="entry name" value="His_kinase_dom"/>
</dbReference>
<dbReference type="InterPro" id="IPR003594">
    <property type="entry name" value="HATPase_dom"/>
</dbReference>
<dbReference type="Pfam" id="PF00512">
    <property type="entry name" value="HisKA"/>
    <property type="match status" value="1"/>
</dbReference>
<dbReference type="InterPro" id="IPR004358">
    <property type="entry name" value="Sig_transdc_His_kin-like_C"/>
</dbReference>
<dbReference type="Gene3D" id="1.10.287.130">
    <property type="match status" value="1"/>
</dbReference>
<name>A0A3B0RUD0_9ZZZZ</name>
<dbReference type="PRINTS" id="PR00344">
    <property type="entry name" value="BCTRLSENSOR"/>
</dbReference>
<dbReference type="Pfam" id="PF00072">
    <property type="entry name" value="Response_reg"/>
    <property type="match status" value="2"/>
</dbReference>
<keyword evidence="8" id="KW-0902">Two-component regulatory system</keyword>
<dbReference type="CDD" id="cd17546">
    <property type="entry name" value="REC_hyHK_CKI1_RcsC-like"/>
    <property type="match status" value="2"/>
</dbReference>
<dbReference type="GO" id="GO:0000155">
    <property type="term" value="F:phosphorelay sensor kinase activity"/>
    <property type="evidence" value="ECO:0007669"/>
    <property type="project" value="InterPro"/>
</dbReference>
<dbReference type="EC" id="2.7.13.3" evidence="2"/>
<feature type="transmembrane region" description="Helical" evidence="10">
    <location>
        <begin position="41"/>
        <end position="69"/>
    </location>
</feature>
<feature type="domain" description="Histidine kinase" evidence="11">
    <location>
        <begin position="228"/>
        <end position="448"/>
    </location>
</feature>
<dbReference type="GO" id="GO:0005524">
    <property type="term" value="F:ATP binding"/>
    <property type="evidence" value="ECO:0007669"/>
    <property type="project" value="UniProtKB-KW"/>
</dbReference>
<feature type="transmembrane region" description="Helical" evidence="10">
    <location>
        <begin position="167"/>
        <end position="189"/>
    </location>
</feature>
<organism evidence="13">
    <name type="scientific">hydrothermal vent metagenome</name>
    <dbReference type="NCBI Taxonomy" id="652676"/>
    <lineage>
        <taxon>unclassified sequences</taxon>
        <taxon>metagenomes</taxon>
        <taxon>ecological metagenomes</taxon>
    </lineage>
</organism>
<keyword evidence="10" id="KW-1133">Transmembrane helix</keyword>